<evidence type="ECO:0000256" key="2">
    <source>
        <dbReference type="ARBA" id="ARBA00005369"/>
    </source>
</evidence>
<dbReference type="HAMAP" id="MF_00090">
    <property type="entry name" value="PIMT"/>
    <property type="match status" value="1"/>
</dbReference>
<dbReference type="NCBIfam" id="NF001453">
    <property type="entry name" value="PRK00312.1"/>
    <property type="match status" value="1"/>
</dbReference>
<evidence type="ECO:0000256" key="7">
    <source>
        <dbReference type="HAMAP-Rule" id="MF_00090"/>
    </source>
</evidence>
<sequence>MSRTARERMVERQIAGRGVKDPAVLKAMRVVPREEFVPADLRNLAYEDSPLSIGEGQTISQPYVVAVMLEAASLRPTNRVLDVGTGSGYAAAVASRIVSQVYTIERHASLAREAHARFERLGYTNIATRIGDGSKGWPDAAPFDAIVVAASAEKVPEALKNQLAMGGRLVIPVEADLRFQRLLRIERIGENTFEETDLGPVLFVPLISGG</sequence>
<evidence type="ECO:0000313" key="8">
    <source>
        <dbReference type="EMBL" id="MFD2258534.1"/>
    </source>
</evidence>
<dbReference type="EC" id="2.1.1.77" evidence="7"/>
<evidence type="ECO:0000256" key="3">
    <source>
        <dbReference type="ARBA" id="ARBA00022490"/>
    </source>
</evidence>
<evidence type="ECO:0000313" key="9">
    <source>
        <dbReference type="Proteomes" id="UP001597373"/>
    </source>
</evidence>
<name>A0ABW5DD74_9HYPH</name>
<dbReference type="InterPro" id="IPR000682">
    <property type="entry name" value="PCMT"/>
</dbReference>
<dbReference type="GO" id="GO:0004719">
    <property type="term" value="F:protein-L-isoaspartate (D-aspartate) O-methyltransferase activity"/>
    <property type="evidence" value="ECO:0007669"/>
    <property type="project" value="UniProtKB-EC"/>
</dbReference>
<keyword evidence="6 7" id="KW-0949">S-adenosyl-L-methionine</keyword>
<dbReference type="CDD" id="cd02440">
    <property type="entry name" value="AdoMet_MTases"/>
    <property type="match status" value="1"/>
</dbReference>
<keyword evidence="3 7" id="KW-0963">Cytoplasm</keyword>
<dbReference type="PROSITE" id="PS01279">
    <property type="entry name" value="PCMT"/>
    <property type="match status" value="1"/>
</dbReference>
<keyword evidence="5 7" id="KW-0808">Transferase</keyword>
<evidence type="ECO:0000256" key="6">
    <source>
        <dbReference type="ARBA" id="ARBA00022691"/>
    </source>
</evidence>
<evidence type="ECO:0000256" key="4">
    <source>
        <dbReference type="ARBA" id="ARBA00022603"/>
    </source>
</evidence>
<comment type="function">
    <text evidence="7">Catalyzes the methyl esterification of L-isoaspartyl residues in peptides and proteins that result from spontaneous decomposition of normal L-aspartyl and L-asparaginyl residues. It plays a role in the repair and/or degradation of damaged proteins.</text>
</comment>
<proteinExistence type="inferred from homology"/>
<accession>A0ABW5DD74</accession>
<comment type="caution">
    <text evidence="8">The sequence shown here is derived from an EMBL/GenBank/DDBJ whole genome shotgun (WGS) entry which is preliminary data.</text>
</comment>
<dbReference type="SUPFAM" id="SSF53335">
    <property type="entry name" value="S-adenosyl-L-methionine-dependent methyltransferases"/>
    <property type="match status" value="1"/>
</dbReference>
<dbReference type="Gene3D" id="3.40.50.150">
    <property type="entry name" value="Vaccinia Virus protein VP39"/>
    <property type="match status" value="1"/>
</dbReference>
<dbReference type="GO" id="GO:0032259">
    <property type="term" value="P:methylation"/>
    <property type="evidence" value="ECO:0007669"/>
    <property type="project" value="UniProtKB-KW"/>
</dbReference>
<dbReference type="NCBIfam" id="TIGR00080">
    <property type="entry name" value="pimt"/>
    <property type="match status" value="1"/>
</dbReference>
<keyword evidence="9" id="KW-1185">Reference proteome</keyword>
<gene>
    <name evidence="7" type="primary">pcm</name>
    <name evidence="8" type="ORF">ACFSMZ_01955</name>
</gene>
<dbReference type="Pfam" id="PF01135">
    <property type="entry name" value="PCMT"/>
    <property type="match status" value="1"/>
</dbReference>
<comment type="catalytic activity">
    <reaction evidence="7">
        <text>[protein]-L-isoaspartate + S-adenosyl-L-methionine = [protein]-L-isoaspartate alpha-methyl ester + S-adenosyl-L-homocysteine</text>
        <dbReference type="Rhea" id="RHEA:12705"/>
        <dbReference type="Rhea" id="RHEA-COMP:12143"/>
        <dbReference type="Rhea" id="RHEA-COMP:12144"/>
        <dbReference type="ChEBI" id="CHEBI:57856"/>
        <dbReference type="ChEBI" id="CHEBI:59789"/>
        <dbReference type="ChEBI" id="CHEBI:90596"/>
        <dbReference type="ChEBI" id="CHEBI:90598"/>
        <dbReference type="EC" id="2.1.1.77"/>
    </reaction>
</comment>
<dbReference type="PANTHER" id="PTHR11579">
    <property type="entry name" value="PROTEIN-L-ISOASPARTATE O-METHYLTRANSFERASE"/>
    <property type="match status" value="1"/>
</dbReference>
<feature type="active site" evidence="7">
    <location>
        <position position="60"/>
    </location>
</feature>
<reference evidence="9" key="1">
    <citation type="journal article" date="2019" name="Int. J. Syst. Evol. Microbiol.">
        <title>The Global Catalogue of Microorganisms (GCM) 10K type strain sequencing project: providing services to taxonomists for standard genome sequencing and annotation.</title>
        <authorList>
            <consortium name="The Broad Institute Genomics Platform"/>
            <consortium name="The Broad Institute Genome Sequencing Center for Infectious Disease"/>
            <person name="Wu L."/>
            <person name="Ma J."/>
        </authorList>
    </citation>
    <scope>NUCLEOTIDE SEQUENCE [LARGE SCALE GENOMIC DNA]</scope>
    <source>
        <strain evidence="9">KCTC 23707</strain>
    </source>
</reference>
<comment type="subcellular location">
    <subcellularLocation>
        <location evidence="1 7">Cytoplasm</location>
    </subcellularLocation>
</comment>
<keyword evidence="4 7" id="KW-0489">Methyltransferase</keyword>
<dbReference type="Proteomes" id="UP001597373">
    <property type="component" value="Unassembled WGS sequence"/>
</dbReference>
<dbReference type="RefSeq" id="WP_165277352.1">
    <property type="nucleotide sequence ID" value="NZ_BAABGS010000016.1"/>
</dbReference>
<dbReference type="PANTHER" id="PTHR11579:SF0">
    <property type="entry name" value="PROTEIN-L-ISOASPARTATE(D-ASPARTATE) O-METHYLTRANSFERASE"/>
    <property type="match status" value="1"/>
</dbReference>
<protein>
    <recommendedName>
        <fullName evidence="7">Protein-L-isoaspartate O-methyltransferase</fullName>
        <ecNumber evidence="7">2.1.1.77</ecNumber>
    </recommendedName>
    <alternativeName>
        <fullName evidence="7">L-isoaspartyl protein carboxyl methyltransferase</fullName>
    </alternativeName>
    <alternativeName>
        <fullName evidence="7">Protein L-isoaspartyl methyltransferase</fullName>
    </alternativeName>
    <alternativeName>
        <fullName evidence="7">Protein-beta-aspartate methyltransferase</fullName>
        <shortName evidence="7">PIMT</shortName>
    </alternativeName>
</protein>
<organism evidence="8 9">
    <name type="scientific">Chelativorans composti</name>
    <dbReference type="NCBI Taxonomy" id="768533"/>
    <lineage>
        <taxon>Bacteria</taxon>
        <taxon>Pseudomonadati</taxon>
        <taxon>Pseudomonadota</taxon>
        <taxon>Alphaproteobacteria</taxon>
        <taxon>Hyphomicrobiales</taxon>
        <taxon>Phyllobacteriaceae</taxon>
        <taxon>Chelativorans</taxon>
    </lineage>
</organism>
<evidence type="ECO:0000256" key="5">
    <source>
        <dbReference type="ARBA" id="ARBA00022679"/>
    </source>
</evidence>
<evidence type="ECO:0000256" key="1">
    <source>
        <dbReference type="ARBA" id="ARBA00004496"/>
    </source>
</evidence>
<dbReference type="InterPro" id="IPR029063">
    <property type="entry name" value="SAM-dependent_MTases_sf"/>
</dbReference>
<dbReference type="EMBL" id="JBHUIR010000006">
    <property type="protein sequence ID" value="MFD2258534.1"/>
    <property type="molecule type" value="Genomic_DNA"/>
</dbReference>
<comment type="similarity">
    <text evidence="2 7">Belongs to the methyltransferase superfamily. L-isoaspartyl/D-aspartyl protein methyltransferase family.</text>
</comment>